<evidence type="ECO:0000256" key="3">
    <source>
        <dbReference type="ARBA" id="ARBA00023125"/>
    </source>
</evidence>
<dbReference type="Pfam" id="PF00440">
    <property type="entry name" value="TetR_N"/>
    <property type="match status" value="1"/>
</dbReference>
<dbReference type="GO" id="GO:0003677">
    <property type="term" value="F:DNA binding"/>
    <property type="evidence" value="ECO:0007669"/>
    <property type="project" value="UniProtKB-UniRule"/>
</dbReference>
<dbReference type="RefSeq" id="WP_171246269.1">
    <property type="nucleotide sequence ID" value="NZ_JABFAJ010000008.1"/>
</dbReference>
<reference evidence="7 8" key="1">
    <citation type="submission" date="2020-05" db="EMBL/GenBank/DDBJ databases">
        <title>Genome sequence of Isoptericola sp. JC619 isolated from Chilika lagoon, India.</title>
        <authorList>
            <person name="Kumar D."/>
            <person name="Appam K."/>
            <person name="Gandham S."/>
            <person name="Uppada J."/>
            <person name="Sasikala C."/>
            <person name="Venkata Ramana C."/>
        </authorList>
    </citation>
    <scope>NUCLEOTIDE SEQUENCE [LARGE SCALE GENOMIC DNA]</scope>
    <source>
        <strain evidence="7 8">JC619</strain>
    </source>
</reference>
<keyword evidence="1" id="KW-0678">Repressor</keyword>
<evidence type="ECO:0000313" key="7">
    <source>
        <dbReference type="EMBL" id="NNU26749.1"/>
    </source>
</evidence>
<evidence type="ECO:0000313" key="8">
    <source>
        <dbReference type="Proteomes" id="UP000557204"/>
    </source>
</evidence>
<dbReference type="PROSITE" id="PS50977">
    <property type="entry name" value="HTH_TETR_2"/>
    <property type="match status" value="1"/>
</dbReference>
<dbReference type="PRINTS" id="PR00455">
    <property type="entry name" value="HTHTETR"/>
</dbReference>
<dbReference type="Pfam" id="PF13977">
    <property type="entry name" value="TetR_C_6"/>
    <property type="match status" value="1"/>
</dbReference>
<dbReference type="PANTHER" id="PTHR47506:SF6">
    <property type="entry name" value="HTH-TYPE TRANSCRIPTIONAL REPRESSOR NEMR"/>
    <property type="match status" value="1"/>
</dbReference>
<keyword evidence="4" id="KW-0804">Transcription</keyword>
<protein>
    <submittedName>
        <fullName evidence="7">TetR/AcrR family transcriptional regulator</fullName>
    </submittedName>
</protein>
<comment type="caution">
    <text evidence="7">The sequence shown here is derived from an EMBL/GenBank/DDBJ whole genome shotgun (WGS) entry which is preliminary data.</text>
</comment>
<dbReference type="Gene3D" id="1.10.357.10">
    <property type="entry name" value="Tetracycline Repressor, domain 2"/>
    <property type="match status" value="1"/>
</dbReference>
<organism evidence="7 8">
    <name type="scientific">Isoptericola sediminis</name>
    <dbReference type="NCBI Taxonomy" id="2733572"/>
    <lineage>
        <taxon>Bacteria</taxon>
        <taxon>Bacillati</taxon>
        <taxon>Actinomycetota</taxon>
        <taxon>Actinomycetes</taxon>
        <taxon>Micrococcales</taxon>
        <taxon>Promicromonosporaceae</taxon>
        <taxon>Isoptericola</taxon>
    </lineage>
</organism>
<dbReference type="SUPFAM" id="SSF48498">
    <property type="entry name" value="Tetracyclin repressor-like, C-terminal domain"/>
    <property type="match status" value="1"/>
</dbReference>
<dbReference type="AlphaFoldDB" id="A0A849K3Y1"/>
<proteinExistence type="predicted"/>
<evidence type="ECO:0000259" key="6">
    <source>
        <dbReference type="PROSITE" id="PS50977"/>
    </source>
</evidence>
<gene>
    <name evidence="7" type="ORF">HLI28_04220</name>
</gene>
<dbReference type="InterPro" id="IPR009057">
    <property type="entry name" value="Homeodomain-like_sf"/>
</dbReference>
<dbReference type="InterPro" id="IPR036271">
    <property type="entry name" value="Tet_transcr_reg_TetR-rel_C_sf"/>
</dbReference>
<dbReference type="SUPFAM" id="SSF46689">
    <property type="entry name" value="Homeodomain-like"/>
    <property type="match status" value="1"/>
</dbReference>
<evidence type="ECO:0000256" key="5">
    <source>
        <dbReference type="PROSITE-ProRule" id="PRU00335"/>
    </source>
</evidence>
<evidence type="ECO:0000256" key="1">
    <source>
        <dbReference type="ARBA" id="ARBA00022491"/>
    </source>
</evidence>
<accession>A0A849K3Y1</accession>
<evidence type="ECO:0000256" key="4">
    <source>
        <dbReference type="ARBA" id="ARBA00023163"/>
    </source>
</evidence>
<sequence length="219" mass="23545">MTTTGATPQAGAARAGGYARGRRKREQILQAAITLFGEAGFHGTSLRDIAGAAGISHPGLLHHFPTKAAVLEALLEHRDAVDEADLEADRERGTDLFTALVHLMERNALRPAIVDLYTSVAAEATSADHPAHAYFERRYARTIALIVDELAARRDAGELVPGLDLETTARSLVAIMDGMQLQWLLARDLPRAQRPDMAATLGAYLDLILVTPPQDAPAP</sequence>
<dbReference type="Proteomes" id="UP000557204">
    <property type="component" value="Unassembled WGS sequence"/>
</dbReference>
<dbReference type="InterPro" id="IPR001647">
    <property type="entry name" value="HTH_TetR"/>
</dbReference>
<keyword evidence="8" id="KW-1185">Reference proteome</keyword>
<dbReference type="EMBL" id="JABFAJ010000008">
    <property type="protein sequence ID" value="NNU26749.1"/>
    <property type="molecule type" value="Genomic_DNA"/>
</dbReference>
<name>A0A849K3Y1_9MICO</name>
<keyword evidence="3 5" id="KW-0238">DNA-binding</keyword>
<evidence type="ECO:0000256" key="2">
    <source>
        <dbReference type="ARBA" id="ARBA00023015"/>
    </source>
</evidence>
<feature type="DNA-binding region" description="H-T-H motif" evidence="5">
    <location>
        <begin position="45"/>
        <end position="64"/>
    </location>
</feature>
<feature type="domain" description="HTH tetR-type" evidence="6">
    <location>
        <begin position="22"/>
        <end position="82"/>
    </location>
</feature>
<dbReference type="InterPro" id="IPR039538">
    <property type="entry name" value="BetI_C"/>
</dbReference>
<dbReference type="PANTHER" id="PTHR47506">
    <property type="entry name" value="TRANSCRIPTIONAL REGULATORY PROTEIN"/>
    <property type="match status" value="1"/>
</dbReference>
<keyword evidence="2" id="KW-0805">Transcription regulation</keyword>